<dbReference type="PANTHER" id="PTHR40518:SF1">
    <property type="entry name" value="ACETOACETATE DECARBOXYLASE"/>
    <property type="match status" value="1"/>
</dbReference>
<dbReference type="Proteomes" id="UP000308652">
    <property type="component" value="Unassembled WGS sequence"/>
</dbReference>
<organism evidence="1 2">
    <name type="scientific">Crucibulum laeve</name>
    <dbReference type="NCBI Taxonomy" id="68775"/>
    <lineage>
        <taxon>Eukaryota</taxon>
        <taxon>Fungi</taxon>
        <taxon>Dikarya</taxon>
        <taxon>Basidiomycota</taxon>
        <taxon>Agaricomycotina</taxon>
        <taxon>Agaricomycetes</taxon>
        <taxon>Agaricomycetidae</taxon>
        <taxon>Agaricales</taxon>
        <taxon>Agaricineae</taxon>
        <taxon>Nidulariaceae</taxon>
        <taxon>Crucibulum</taxon>
    </lineage>
</organism>
<evidence type="ECO:0008006" key="3">
    <source>
        <dbReference type="Google" id="ProtNLM"/>
    </source>
</evidence>
<sequence>MSGIQAAPAPWKLSGRSWMFVLSPLAKNASFPAGFSASHDAEVMTAGGEFTAGMGLIQVISYTESPVGPYDELLYIPGMWKYADGKTGYRITRIYVSTKESTKNGRRNWNIPKQVANFDYTPAANGVMNFSVTLPGSSTPFFKASIKHIPLLSLLSLPSTNDGVLIQPPLPAGDKPEEVSTKQWTMLHSIMKGSVRLVRVLPGFEDGKVGDGVSFPAVQPWGVGTSMQRLDLDFGVSTFFDSL</sequence>
<name>A0A5C3M1X7_9AGAR</name>
<dbReference type="STRING" id="68775.A0A5C3M1X7"/>
<proteinExistence type="predicted"/>
<dbReference type="InterPro" id="IPR023375">
    <property type="entry name" value="ADC_dom_sf"/>
</dbReference>
<protein>
    <recommendedName>
        <fullName evidence="3">Acetoacetate decarboxylase</fullName>
    </recommendedName>
</protein>
<dbReference type="SUPFAM" id="SSF160104">
    <property type="entry name" value="Acetoacetate decarboxylase-like"/>
    <property type="match status" value="1"/>
</dbReference>
<dbReference type="OrthoDB" id="9970474at2759"/>
<dbReference type="EMBL" id="ML213604">
    <property type="protein sequence ID" value="TFK38138.1"/>
    <property type="molecule type" value="Genomic_DNA"/>
</dbReference>
<reference evidence="1 2" key="1">
    <citation type="journal article" date="2019" name="Nat. Ecol. Evol.">
        <title>Megaphylogeny resolves global patterns of mushroom evolution.</title>
        <authorList>
            <person name="Varga T."/>
            <person name="Krizsan K."/>
            <person name="Foldi C."/>
            <person name="Dima B."/>
            <person name="Sanchez-Garcia M."/>
            <person name="Sanchez-Ramirez S."/>
            <person name="Szollosi G.J."/>
            <person name="Szarkandi J.G."/>
            <person name="Papp V."/>
            <person name="Albert L."/>
            <person name="Andreopoulos W."/>
            <person name="Angelini C."/>
            <person name="Antonin V."/>
            <person name="Barry K.W."/>
            <person name="Bougher N.L."/>
            <person name="Buchanan P."/>
            <person name="Buyck B."/>
            <person name="Bense V."/>
            <person name="Catcheside P."/>
            <person name="Chovatia M."/>
            <person name="Cooper J."/>
            <person name="Damon W."/>
            <person name="Desjardin D."/>
            <person name="Finy P."/>
            <person name="Geml J."/>
            <person name="Haridas S."/>
            <person name="Hughes K."/>
            <person name="Justo A."/>
            <person name="Karasinski D."/>
            <person name="Kautmanova I."/>
            <person name="Kiss B."/>
            <person name="Kocsube S."/>
            <person name="Kotiranta H."/>
            <person name="LaButti K.M."/>
            <person name="Lechner B.E."/>
            <person name="Liimatainen K."/>
            <person name="Lipzen A."/>
            <person name="Lukacs Z."/>
            <person name="Mihaltcheva S."/>
            <person name="Morgado L.N."/>
            <person name="Niskanen T."/>
            <person name="Noordeloos M.E."/>
            <person name="Ohm R.A."/>
            <person name="Ortiz-Santana B."/>
            <person name="Ovrebo C."/>
            <person name="Racz N."/>
            <person name="Riley R."/>
            <person name="Savchenko A."/>
            <person name="Shiryaev A."/>
            <person name="Soop K."/>
            <person name="Spirin V."/>
            <person name="Szebenyi C."/>
            <person name="Tomsovsky M."/>
            <person name="Tulloss R.E."/>
            <person name="Uehling J."/>
            <person name="Grigoriev I.V."/>
            <person name="Vagvolgyi C."/>
            <person name="Papp T."/>
            <person name="Martin F.M."/>
            <person name="Miettinen O."/>
            <person name="Hibbett D.S."/>
            <person name="Nagy L.G."/>
        </authorList>
    </citation>
    <scope>NUCLEOTIDE SEQUENCE [LARGE SCALE GENOMIC DNA]</scope>
    <source>
        <strain evidence="1 2">CBS 166.37</strain>
    </source>
</reference>
<gene>
    <name evidence="1" type="ORF">BDQ12DRAFT_723499</name>
</gene>
<dbReference type="Gene3D" id="2.40.400.10">
    <property type="entry name" value="Acetoacetate decarboxylase-like"/>
    <property type="match status" value="1"/>
</dbReference>
<evidence type="ECO:0000313" key="1">
    <source>
        <dbReference type="EMBL" id="TFK38138.1"/>
    </source>
</evidence>
<evidence type="ECO:0000313" key="2">
    <source>
        <dbReference type="Proteomes" id="UP000308652"/>
    </source>
</evidence>
<accession>A0A5C3M1X7</accession>
<keyword evidence="2" id="KW-1185">Reference proteome</keyword>
<dbReference type="PANTHER" id="PTHR40518">
    <property type="entry name" value="ACETOACETATE DECARBOXYLASE"/>
    <property type="match status" value="1"/>
</dbReference>
<dbReference type="AlphaFoldDB" id="A0A5C3M1X7"/>